<sequence length="677" mass="78485">MASTSREAPPSSPVDTPTINNSASTSATTDKNDGRARARSLSSKMIRKDLLHVDSAFAEAKKYMDHMNVKINQAHEKFEQLQALGGSQRDFDEHRKAVAKLKFQIPSHGKIRSADSNPHRRRWPNINEAVDKMTHFSFREPKPVPTSDYDRLWKAFCHLPEPLRYCLLCFFKFPPEAFVKRTTMIYLWIGQGYTSWHERHRQNYRSWEQDQRNIGLGRISWNVRQRKKYMRPEEDEGNIIYDELIAKGLIEPIYQSCSLVPDRCRMSLPVRHFSYKLAKFVGLTSNFIHPPNPENACLINVGEAIIDCWPESFEMIKNTRSIYLGRWQSSATHHIELADAKILHELDKLNSLTFLSLRGISLITELPIVILKCNKLKILDLCACHNLEAIPNDIGLLESLTHLDMSECYFLQQMPKSLAQLSKLEVLKGFFIGDFKNNKQSCTLYDLSRLPRLRKLKIYVSVKDFHRLWDFDDLKNFQRLQNLTISWGGCSLHGESRKQSQEEARMELLKRCPMTLPLTLQKLDLQCFPIQGLTDWLRPAEIKGLKKLYIRGGNLCDIGKSQIHQGEHWDVEILRLKYLSELKIDWSELKILFPKLIYLHQEECPRFTNFPCDDRGVWMKKKVIDTRKYLKTTDMINSTSMLRSGSSSAQDGRNSSTSIFKFLSCFATTEIISETNI</sequence>
<keyword evidence="2" id="KW-1185">Reference proteome</keyword>
<name>A0ACB7YSB9_9ERIC</name>
<evidence type="ECO:0000313" key="2">
    <source>
        <dbReference type="Proteomes" id="UP000828048"/>
    </source>
</evidence>
<gene>
    <name evidence="1" type="ORF">Vadar_032942</name>
</gene>
<dbReference type="EMBL" id="CM037161">
    <property type="protein sequence ID" value="KAH7856123.1"/>
    <property type="molecule type" value="Genomic_DNA"/>
</dbReference>
<proteinExistence type="predicted"/>
<reference evidence="1 2" key="1">
    <citation type="journal article" date="2021" name="Hortic Res">
        <title>High-quality reference genome and annotation aids understanding of berry development for evergreen blueberry (Vaccinium darrowii).</title>
        <authorList>
            <person name="Yu J."/>
            <person name="Hulse-Kemp A.M."/>
            <person name="Babiker E."/>
            <person name="Staton M."/>
        </authorList>
    </citation>
    <scope>NUCLEOTIDE SEQUENCE [LARGE SCALE GENOMIC DNA]</scope>
    <source>
        <strain evidence="2">cv. NJ 8807/NJ 8810</strain>
        <tissue evidence="1">Young leaf</tissue>
    </source>
</reference>
<protein>
    <submittedName>
        <fullName evidence="1">Uncharacterized protein</fullName>
    </submittedName>
</protein>
<comment type="caution">
    <text evidence="1">The sequence shown here is derived from an EMBL/GenBank/DDBJ whole genome shotgun (WGS) entry which is preliminary data.</text>
</comment>
<organism evidence="1 2">
    <name type="scientific">Vaccinium darrowii</name>
    <dbReference type="NCBI Taxonomy" id="229202"/>
    <lineage>
        <taxon>Eukaryota</taxon>
        <taxon>Viridiplantae</taxon>
        <taxon>Streptophyta</taxon>
        <taxon>Embryophyta</taxon>
        <taxon>Tracheophyta</taxon>
        <taxon>Spermatophyta</taxon>
        <taxon>Magnoliopsida</taxon>
        <taxon>eudicotyledons</taxon>
        <taxon>Gunneridae</taxon>
        <taxon>Pentapetalae</taxon>
        <taxon>asterids</taxon>
        <taxon>Ericales</taxon>
        <taxon>Ericaceae</taxon>
        <taxon>Vaccinioideae</taxon>
        <taxon>Vaccinieae</taxon>
        <taxon>Vaccinium</taxon>
    </lineage>
</organism>
<accession>A0ACB7YSB9</accession>
<evidence type="ECO:0000313" key="1">
    <source>
        <dbReference type="EMBL" id="KAH7856123.1"/>
    </source>
</evidence>
<dbReference type="Proteomes" id="UP000828048">
    <property type="component" value="Chromosome 11"/>
</dbReference>